<accession>A0A427ANL4</accession>
<keyword evidence="7" id="KW-0139">CF(1)</keyword>
<comment type="similarity">
    <text evidence="2">Belongs to the ATPase gamma chain family.</text>
</comment>
<evidence type="ECO:0008006" key="12">
    <source>
        <dbReference type="Google" id="ProtNLM"/>
    </source>
</evidence>
<protein>
    <recommendedName>
        <fullName evidence="12">ATP synthase subunit gamma</fullName>
    </recommendedName>
</protein>
<comment type="subcellular location">
    <subcellularLocation>
        <location evidence="1">Membrane</location>
        <topology evidence="1">Peripheral membrane protein</topology>
    </subcellularLocation>
</comment>
<keyword evidence="4" id="KW-0375">Hydrogen ion transport</keyword>
<evidence type="ECO:0000256" key="4">
    <source>
        <dbReference type="ARBA" id="ARBA00022781"/>
    </source>
</evidence>
<keyword evidence="8" id="KW-0066">ATP synthesis</keyword>
<reference evidence="10 11" key="1">
    <citation type="journal article" date="2014" name="Agronomy (Basel)">
        <title>A Draft Genome Sequence for Ensete ventricosum, the Drought-Tolerant Tree Against Hunger.</title>
        <authorList>
            <person name="Harrison J."/>
            <person name="Moore K.A."/>
            <person name="Paszkiewicz K."/>
            <person name="Jones T."/>
            <person name="Grant M."/>
            <person name="Ambacheew D."/>
            <person name="Muzemil S."/>
            <person name="Studholme D.J."/>
        </authorList>
    </citation>
    <scope>NUCLEOTIDE SEQUENCE [LARGE SCALE GENOMIC DNA]</scope>
</reference>
<dbReference type="Proteomes" id="UP000287651">
    <property type="component" value="Unassembled WGS sequence"/>
</dbReference>
<evidence type="ECO:0000256" key="3">
    <source>
        <dbReference type="ARBA" id="ARBA00022448"/>
    </source>
</evidence>
<organism evidence="10 11">
    <name type="scientific">Ensete ventricosum</name>
    <name type="common">Abyssinian banana</name>
    <name type="synonym">Musa ensete</name>
    <dbReference type="NCBI Taxonomy" id="4639"/>
    <lineage>
        <taxon>Eukaryota</taxon>
        <taxon>Viridiplantae</taxon>
        <taxon>Streptophyta</taxon>
        <taxon>Embryophyta</taxon>
        <taxon>Tracheophyta</taxon>
        <taxon>Spermatophyta</taxon>
        <taxon>Magnoliopsida</taxon>
        <taxon>Liliopsida</taxon>
        <taxon>Zingiberales</taxon>
        <taxon>Musaceae</taxon>
        <taxon>Ensete</taxon>
    </lineage>
</organism>
<proteinExistence type="inferred from homology"/>
<evidence type="ECO:0000256" key="7">
    <source>
        <dbReference type="ARBA" id="ARBA00023196"/>
    </source>
</evidence>
<feature type="signal peptide" evidence="9">
    <location>
        <begin position="1"/>
        <end position="27"/>
    </location>
</feature>
<evidence type="ECO:0000313" key="11">
    <source>
        <dbReference type="Proteomes" id="UP000287651"/>
    </source>
</evidence>
<evidence type="ECO:0000256" key="2">
    <source>
        <dbReference type="ARBA" id="ARBA00007681"/>
    </source>
</evidence>
<keyword evidence="5" id="KW-0406">Ion transport</keyword>
<evidence type="ECO:0000256" key="8">
    <source>
        <dbReference type="ARBA" id="ARBA00023310"/>
    </source>
</evidence>
<evidence type="ECO:0000256" key="5">
    <source>
        <dbReference type="ARBA" id="ARBA00023065"/>
    </source>
</evidence>
<evidence type="ECO:0000256" key="6">
    <source>
        <dbReference type="ARBA" id="ARBA00023136"/>
    </source>
</evidence>
<evidence type="ECO:0000256" key="9">
    <source>
        <dbReference type="SAM" id="SignalP"/>
    </source>
</evidence>
<dbReference type="InterPro" id="IPR035968">
    <property type="entry name" value="ATP_synth_F1_ATPase_gsu"/>
</dbReference>
<keyword evidence="3" id="KW-0813">Transport</keyword>
<dbReference type="SUPFAM" id="SSF52943">
    <property type="entry name" value="ATP synthase (F1-ATPase), gamma subunit"/>
    <property type="match status" value="1"/>
</dbReference>
<sequence>MDYYFYCLHITLLTWLSISSELGPTGARSISTQAGVDVKKNVIVTITSDKGLCGGINSTSVRVSKALYKLTSGTIHI</sequence>
<keyword evidence="6" id="KW-0472">Membrane</keyword>
<dbReference type="EMBL" id="AMZH03001830">
    <property type="protein sequence ID" value="RRT77814.1"/>
    <property type="molecule type" value="Genomic_DNA"/>
</dbReference>
<comment type="caution">
    <text evidence="10">The sequence shown here is derived from an EMBL/GenBank/DDBJ whole genome shotgun (WGS) entry which is preliminary data.</text>
</comment>
<feature type="chain" id="PRO_5019195855" description="ATP synthase subunit gamma" evidence="9">
    <location>
        <begin position="28"/>
        <end position="77"/>
    </location>
</feature>
<dbReference type="Gene3D" id="3.40.1380.10">
    <property type="match status" value="1"/>
</dbReference>
<keyword evidence="9" id="KW-0732">Signal</keyword>
<dbReference type="GO" id="GO:0045259">
    <property type="term" value="C:proton-transporting ATP synthase complex"/>
    <property type="evidence" value="ECO:0007669"/>
    <property type="project" value="UniProtKB-KW"/>
</dbReference>
<evidence type="ECO:0000313" key="10">
    <source>
        <dbReference type="EMBL" id="RRT77814.1"/>
    </source>
</evidence>
<gene>
    <name evidence="10" type="ORF">B296_00021078</name>
</gene>
<dbReference type="AlphaFoldDB" id="A0A427ANL4"/>
<name>A0A427ANL4_ENSVE</name>
<evidence type="ECO:0000256" key="1">
    <source>
        <dbReference type="ARBA" id="ARBA00004170"/>
    </source>
</evidence>
<dbReference type="GO" id="GO:0046933">
    <property type="term" value="F:proton-transporting ATP synthase activity, rotational mechanism"/>
    <property type="evidence" value="ECO:0007669"/>
    <property type="project" value="InterPro"/>
</dbReference>